<dbReference type="InterPro" id="IPR009339">
    <property type="entry name" value="DUF998"/>
</dbReference>
<keyword evidence="1" id="KW-0472">Membrane</keyword>
<evidence type="ECO:0000313" key="2">
    <source>
        <dbReference type="EMBL" id="GFJ83596.1"/>
    </source>
</evidence>
<keyword evidence="1" id="KW-0812">Transmembrane</keyword>
<keyword evidence="1" id="KW-1133">Transmembrane helix</keyword>
<dbReference type="AlphaFoldDB" id="A0A6V8KNZ0"/>
<proteinExistence type="predicted"/>
<evidence type="ECO:0000313" key="3">
    <source>
        <dbReference type="Proteomes" id="UP000482800"/>
    </source>
</evidence>
<evidence type="ECO:0000256" key="1">
    <source>
        <dbReference type="SAM" id="Phobius"/>
    </source>
</evidence>
<reference evidence="2 3" key="2">
    <citation type="submission" date="2020-03" db="EMBL/GenBank/DDBJ databases">
        <authorList>
            <person name="Ichikawa N."/>
            <person name="Kimura A."/>
            <person name="Kitahashi Y."/>
            <person name="Uohara A."/>
        </authorList>
    </citation>
    <scope>NUCLEOTIDE SEQUENCE [LARGE SCALE GENOMIC DNA]</scope>
    <source>
        <strain evidence="2 3">NBRC 108639</strain>
    </source>
</reference>
<gene>
    <name evidence="2" type="ORF">Phou_077760</name>
</gene>
<dbReference type="Pfam" id="PF06197">
    <property type="entry name" value="DUF998"/>
    <property type="match status" value="1"/>
</dbReference>
<sequence length="122" mass="12400">MVAVAATGLVLAAAFVSDAPPGTRYAEEATWHGQLHDLGGGLTFLGLFGTCLATRRLATPPWGVVFAVIVALGFVTASAMAAASFAVNGPALPSGIAERVALLAGLAWLAFLAHRLSKGVDR</sequence>
<comment type="caution">
    <text evidence="2">The sequence shown here is derived from an EMBL/GenBank/DDBJ whole genome shotgun (WGS) entry which is preliminary data.</text>
</comment>
<feature type="transmembrane region" description="Helical" evidence="1">
    <location>
        <begin position="99"/>
        <end position="116"/>
    </location>
</feature>
<evidence type="ECO:0008006" key="4">
    <source>
        <dbReference type="Google" id="ProtNLM"/>
    </source>
</evidence>
<reference evidence="2 3" key="1">
    <citation type="submission" date="2020-03" db="EMBL/GenBank/DDBJ databases">
        <title>Whole genome shotgun sequence of Phytohabitans houttuyneae NBRC 108639.</title>
        <authorList>
            <person name="Komaki H."/>
            <person name="Tamura T."/>
        </authorList>
    </citation>
    <scope>NUCLEOTIDE SEQUENCE [LARGE SCALE GENOMIC DNA]</scope>
    <source>
        <strain evidence="2 3">NBRC 108639</strain>
    </source>
</reference>
<feature type="transmembrane region" description="Helical" evidence="1">
    <location>
        <begin position="64"/>
        <end position="87"/>
    </location>
</feature>
<protein>
    <recommendedName>
        <fullName evidence="4">DUF998 domain-containing protein</fullName>
    </recommendedName>
</protein>
<dbReference type="Proteomes" id="UP000482800">
    <property type="component" value="Unassembled WGS sequence"/>
</dbReference>
<accession>A0A6V8KNZ0</accession>
<organism evidence="2 3">
    <name type="scientific">Phytohabitans houttuyneae</name>
    <dbReference type="NCBI Taxonomy" id="1076126"/>
    <lineage>
        <taxon>Bacteria</taxon>
        <taxon>Bacillati</taxon>
        <taxon>Actinomycetota</taxon>
        <taxon>Actinomycetes</taxon>
        <taxon>Micromonosporales</taxon>
        <taxon>Micromonosporaceae</taxon>
    </lineage>
</organism>
<keyword evidence="3" id="KW-1185">Reference proteome</keyword>
<name>A0A6V8KNZ0_9ACTN</name>
<dbReference type="EMBL" id="BLPF01000003">
    <property type="protein sequence ID" value="GFJ83596.1"/>
    <property type="molecule type" value="Genomic_DNA"/>
</dbReference>